<keyword evidence="4" id="KW-0677">Repeat</keyword>
<proteinExistence type="predicted"/>
<evidence type="ECO:0000256" key="2">
    <source>
        <dbReference type="ARBA" id="ARBA00012916"/>
    </source>
</evidence>
<dbReference type="GO" id="GO:0006002">
    <property type="term" value="P:fructose 6-phosphate metabolic process"/>
    <property type="evidence" value="ECO:0007669"/>
    <property type="project" value="TreeGrafter"/>
</dbReference>
<comment type="catalytic activity">
    <reaction evidence="1">
        <text>D-fructose 6-phosphate + L-glutamine = D-glucosamine 6-phosphate + L-glutamate</text>
        <dbReference type="Rhea" id="RHEA:13237"/>
        <dbReference type="ChEBI" id="CHEBI:29985"/>
        <dbReference type="ChEBI" id="CHEBI:58359"/>
        <dbReference type="ChEBI" id="CHEBI:58725"/>
        <dbReference type="ChEBI" id="CHEBI:61527"/>
        <dbReference type="EC" id="2.6.1.16"/>
    </reaction>
</comment>
<dbReference type="SUPFAM" id="SSF53697">
    <property type="entry name" value="SIS domain"/>
    <property type="match status" value="1"/>
</dbReference>
<dbReference type="Pfam" id="PF01380">
    <property type="entry name" value="SIS"/>
    <property type="match status" value="1"/>
</dbReference>
<dbReference type="GO" id="GO:0006047">
    <property type="term" value="P:UDP-N-acetylglucosamine metabolic process"/>
    <property type="evidence" value="ECO:0007669"/>
    <property type="project" value="TreeGrafter"/>
</dbReference>
<dbReference type="AlphaFoldDB" id="A0A3E0JYW0"/>
<evidence type="ECO:0000256" key="4">
    <source>
        <dbReference type="ARBA" id="ARBA00022737"/>
    </source>
</evidence>
<evidence type="ECO:0000313" key="7">
    <source>
        <dbReference type="Proteomes" id="UP000257014"/>
    </source>
</evidence>
<name>A0A3E0JYW0_9BACI</name>
<evidence type="ECO:0000256" key="1">
    <source>
        <dbReference type="ARBA" id="ARBA00001031"/>
    </source>
</evidence>
<comment type="caution">
    <text evidence="6">The sequence shown here is derived from an EMBL/GenBank/DDBJ whole genome shotgun (WGS) entry which is preliminary data.</text>
</comment>
<sequence length="354" mass="39814">MDNWYEKYYFPREILELADAIQNCLHDLEPEIKEICKQFHHLDEIHIVGSGDCYFISIAAAEAFKKLAGIHAYGYEAYDYYINRPFVSSKTMVILFSSSGKSLYVLKSLEYAKDCGAVAIGITNHADSPLAALCTRPLVTVSAGISKTFPTKTTTSALAIYYQMAIEMAMEKGVFPMPEGSKLKTELSVRVPDVIRKIYETEHQKIIDSSQLFLEARNYTFVGSGPARSSAIIGAAKIVETSRCHVTFCNAEEYLHLYGFSVKSPDVVVVIGNNISSHREEQVIEYAQKQCARILVVGNVPIKNPDANTVHVAPFLDGLSPWGQLWHQWWFYTCLHRSFPINPIKIRMLPTILI</sequence>
<accession>A0A3E0JYW0</accession>
<dbReference type="GO" id="GO:0097367">
    <property type="term" value="F:carbohydrate derivative binding"/>
    <property type="evidence" value="ECO:0007669"/>
    <property type="project" value="InterPro"/>
</dbReference>
<evidence type="ECO:0000313" key="6">
    <source>
        <dbReference type="EMBL" id="REJ25552.1"/>
    </source>
</evidence>
<dbReference type="PANTHER" id="PTHR10937">
    <property type="entry name" value="GLUCOSAMINE--FRUCTOSE-6-PHOSPHATE AMINOTRANSFERASE, ISOMERIZING"/>
    <property type="match status" value="1"/>
</dbReference>
<reference evidence="6 7" key="1">
    <citation type="submission" date="2018-03" db="EMBL/GenBank/DDBJ databases">
        <authorList>
            <person name="Keele B.F."/>
        </authorList>
    </citation>
    <scope>NUCLEOTIDE SEQUENCE [LARGE SCALE GENOMIC DNA]</scope>
    <source>
        <strain evidence="6">ZCTH4_d</strain>
    </source>
</reference>
<dbReference type="PANTHER" id="PTHR10937:SF0">
    <property type="entry name" value="GLUTAMINE--FRUCTOSE-6-PHOSPHATE TRANSAMINASE (ISOMERIZING)"/>
    <property type="match status" value="1"/>
</dbReference>
<organism evidence="6 7">
    <name type="scientific">Caldibacillus debilis</name>
    <dbReference type="NCBI Taxonomy" id="301148"/>
    <lineage>
        <taxon>Bacteria</taxon>
        <taxon>Bacillati</taxon>
        <taxon>Bacillota</taxon>
        <taxon>Bacilli</taxon>
        <taxon>Bacillales</taxon>
        <taxon>Bacillaceae</taxon>
        <taxon>Caldibacillus</taxon>
    </lineage>
</organism>
<dbReference type="InterPro" id="IPR046348">
    <property type="entry name" value="SIS_dom_sf"/>
</dbReference>
<dbReference type="GO" id="GO:0006487">
    <property type="term" value="P:protein N-linked glycosylation"/>
    <property type="evidence" value="ECO:0007669"/>
    <property type="project" value="TreeGrafter"/>
</dbReference>
<protein>
    <recommendedName>
        <fullName evidence="3">Glutamine--fructose-6-phosphate aminotransferase [isomerizing]</fullName>
        <ecNumber evidence="2">2.6.1.16</ecNumber>
    </recommendedName>
</protein>
<dbReference type="EMBL" id="QEWE01000031">
    <property type="protein sequence ID" value="REJ25552.1"/>
    <property type="molecule type" value="Genomic_DNA"/>
</dbReference>
<dbReference type="GO" id="GO:0004360">
    <property type="term" value="F:glutamine-fructose-6-phosphate transaminase (isomerizing) activity"/>
    <property type="evidence" value="ECO:0007669"/>
    <property type="project" value="UniProtKB-EC"/>
</dbReference>
<gene>
    <name evidence="6" type="ORF">C6P37_14575</name>
</gene>
<evidence type="ECO:0000259" key="5">
    <source>
        <dbReference type="PROSITE" id="PS51464"/>
    </source>
</evidence>
<feature type="domain" description="SIS" evidence="5">
    <location>
        <begin position="35"/>
        <end position="175"/>
    </location>
</feature>
<dbReference type="RefSeq" id="WP_276644469.1">
    <property type="nucleotide sequence ID" value="NZ_QEWE01000031.1"/>
</dbReference>
<dbReference type="Gene3D" id="3.40.50.10490">
    <property type="entry name" value="Glucose-6-phosphate isomerase like protein, domain 1"/>
    <property type="match status" value="2"/>
</dbReference>
<dbReference type="Proteomes" id="UP000257014">
    <property type="component" value="Unassembled WGS sequence"/>
</dbReference>
<dbReference type="PROSITE" id="PS51464">
    <property type="entry name" value="SIS"/>
    <property type="match status" value="1"/>
</dbReference>
<dbReference type="InterPro" id="IPR035466">
    <property type="entry name" value="GlmS/AgaS_SIS"/>
</dbReference>
<dbReference type="CDD" id="cd05008">
    <property type="entry name" value="SIS_GlmS_GlmD_1"/>
    <property type="match status" value="1"/>
</dbReference>
<dbReference type="EC" id="2.6.1.16" evidence="2"/>
<dbReference type="InterPro" id="IPR001347">
    <property type="entry name" value="SIS_dom"/>
</dbReference>
<evidence type="ECO:0000256" key="3">
    <source>
        <dbReference type="ARBA" id="ARBA00016090"/>
    </source>
</evidence>